<dbReference type="AlphaFoldDB" id="X1TB36"/>
<proteinExistence type="predicted"/>
<sequence>MSVLRRLIVALTLALCLVPISQTPVAALSASDYFNISYSVTFSNSDIQIDEVVYATITGTATCIQDLSLSASEAVIKGRVIAEHTGSGDRVTLGLDYTLSINPFPNTAGEVVQASQTVALQFPDGSQPGSYAILGELIEARIKAVLWFNITSYLPPYQDMGLVTYAVSPPPPPPGTTRLAGSIDWQGKIVQTVTALSQDTMCQLTLSEGTMALDKNGYPLREISIVDIAEPPVLPQNRTIIGPSYDIGPDGATFEPAAALAISYEEEQIPEGVDEKNLVIAAWDEASWEWFELNDRRANSGL</sequence>
<feature type="non-terminal residue" evidence="1">
    <location>
        <position position="302"/>
    </location>
</feature>
<evidence type="ECO:0000313" key="1">
    <source>
        <dbReference type="EMBL" id="GAI77239.1"/>
    </source>
</evidence>
<accession>X1TB36</accession>
<organism evidence="1">
    <name type="scientific">marine sediment metagenome</name>
    <dbReference type="NCBI Taxonomy" id="412755"/>
    <lineage>
        <taxon>unclassified sequences</taxon>
        <taxon>metagenomes</taxon>
        <taxon>ecological metagenomes</taxon>
    </lineage>
</organism>
<comment type="caution">
    <text evidence="1">The sequence shown here is derived from an EMBL/GenBank/DDBJ whole genome shotgun (WGS) entry which is preliminary data.</text>
</comment>
<dbReference type="EMBL" id="BARW01006534">
    <property type="protein sequence ID" value="GAI77239.1"/>
    <property type="molecule type" value="Genomic_DNA"/>
</dbReference>
<reference evidence="1" key="1">
    <citation type="journal article" date="2014" name="Front. Microbiol.">
        <title>High frequency of phylogenetically diverse reductive dehalogenase-homologous genes in deep subseafloor sedimentary metagenomes.</title>
        <authorList>
            <person name="Kawai M."/>
            <person name="Futagami T."/>
            <person name="Toyoda A."/>
            <person name="Takaki Y."/>
            <person name="Nishi S."/>
            <person name="Hori S."/>
            <person name="Arai W."/>
            <person name="Tsubouchi T."/>
            <person name="Morono Y."/>
            <person name="Uchiyama I."/>
            <person name="Ito T."/>
            <person name="Fujiyama A."/>
            <person name="Inagaki F."/>
            <person name="Takami H."/>
        </authorList>
    </citation>
    <scope>NUCLEOTIDE SEQUENCE</scope>
    <source>
        <strain evidence="1">Expedition CK06-06</strain>
    </source>
</reference>
<name>X1TB36_9ZZZZ</name>
<gene>
    <name evidence="1" type="ORF">S12H4_13727</name>
</gene>
<protein>
    <submittedName>
        <fullName evidence="1">Uncharacterized protein</fullName>
    </submittedName>
</protein>